<accession>A0ABS2GQ39</accession>
<evidence type="ECO:0000313" key="2">
    <source>
        <dbReference type="Proteomes" id="UP000724149"/>
    </source>
</evidence>
<dbReference type="Proteomes" id="UP000724149">
    <property type="component" value="Unassembled WGS sequence"/>
</dbReference>
<gene>
    <name evidence="1" type="ORF">H9X81_10390</name>
</gene>
<reference evidence="1 2" key="1">
    <citation type="journal article" date="2021" name="Sci. Rep.">
        <title>The distribution of antibiotic resistance genes in chicken gut microbiota commensals.</title>
        <authorList>
            <person name="Juricova H."/>
            <person name="Matiasovicova J."/>
            <person name="Kubasova T."/>
            <person name="Cejkova D."/>
            <person name="Rychlik I."/>
        </authorList>
    </citation>
    <scope>NUCLEOTIDE SEQUENCE [LARGE SCALE GENOMIC DNA]</scope>
    <source>
        <strain evidence="1 2">An564</strain>
    </source>
</reference>
<keyword evidence="2" id="KW-1185">Reference proteome</keyword>
<protein>
    <submittedName>
        <fullName evidence="1">Uncharacterized protein</fullName>
    </submittedName>
</protein>
<name>A0ABS2GQ39_9FIRM</name>
<sequence>MILRVFPNVGDCLSITDAYHHLIALYENDPNRKNKAAGSLGGAVNGGTIIRKKGFYERIR</sequence>
<proteinExistence type="predicted"/>
<organism evidence="1 2">
    <name type="scientific">Hydrogenoanaerobacterium saccharovorans</name>
    <dbReference type="NCBI Taxonomy" id="474960"/>
    <lineage>
        <taxon>Bacteria</taxon>
        <taxon>Bacillati</taxon>
        <taxon>Bacillota</taxon>
        <taxon>Clostridia</taxon>
        <taxon>Eubacteriales</taxon>
        <taxon>Oscillospiraceae</taxon>
        <taxon>Hydrogenoanaerobacterium</taxon>
    </lineage>
</organism>
<evidence type="ECO:0000313" key="1">
    <source>
        <dbReference type="EMBL" id="MBM6924091.1"/>
    </source>
</evidence>
<comment type="caution">
    <text evidence="1">The sequence shown here is derived from an EMBL/GenBank/DDBJ whole genome shotgun (WGS) entry which is preliminary data.</text>
</comment>
<dbReference type="EMBL" id="JACSNR010000010">
    <property type="protein sequence ID" value="MBM6924091.1"/>
    <property type="molecule type" value="Genomic_DNA"/>
</dbReference>
<dbReference type="RefSeq" id="WP_204721778.1">
    <property type="nucleotide sequence ID" value="NZ_JACSNR010000010.1"/>
</dbReference>